<protein>
    <submittedName>
        <fullName evidence="2">Uncharacterized protein</fullName>
    </submittedName>
</protein>
<name>A0A6H2DLS6_9SPHN</name>
<evidence type="ECO:0000313" key="2">
    <source>
        <dbReference type="EMBL" id="QJB69340.1"/>
    </source>
</evidence>
<feature type="transmembrane region" description="Helical" evidence="1">
    <location>
        <begin position="78"/>
        <end position="96"/>
    </location>
</feature>
<evidence type="ECO:0000256" key="1">
    <source>
        <dbReference type="SAM" id="Phobius"/>
    </source>
</evidence>
<dbReference type="KEGG" id="phao:HF685_08650"/>
<keyword evidence="3" id="KW-1185">Reference proteome</keyword>
<dbReference type="Proteomes" id="UP000501600">
    <property type="component" value="Chromosome"/>
</dbReference>
<dbReference type="RefSeq" id="WP_168819317.1">
    <property type="nucleotide sequence ID" value="NZ_CP051217.1"/>
</dbReference>
<keyword evidence="1" id="KW-1133">Transmembrane helix</keyword>
<accession>A0A6H2DLS6</accession>
<feature type="transmembrane region" description="Helical" evidence="1">
    <location>
        <begin position="102"/>
        <end position="122"/>
    </location>
</feature>
<feature type="transmembrane region" description="Helical" evidence="1">
    <location>
        <begin position="39"/>
        <end position="57"/>
    </location>
</feature>
<keyword evidence="1" id="KW-0472">Membrane</keyword>
<gene>
    <name evidence="2" type="ORF">HF685_08650</name>
</gene>
<sequence>MKLLSLPHGYRPPILNVIGAHLFGLLLGGYVLALSELDPPLSILLLFLVWNLGAGLVSHSTEATRAAWRTNSGKIGKLLFVIANLTIFPYLALWLIPEDVTLLIFLHATLLAKIIMFLGGQFGKGATGNLRL</sequence>
<organism evidence="2 3">
    <name type="scientific">Parasphingorhabdus halotolerans</name>
    <dbReference type="NCBI Taxonomy" id="2725558"/>
    <lineage>
        <taxon>Bacteria</taxon>
        <taxon>Pseudomonadati</taxon>
        <taxon>Pseudomonadota</taxon>
        <taxon>Alphaproteobacteria</taxon>
        <taxon>Sphingomonadales</taxon>
        <taxon>Sphingomonadaceae</taxon>
        <taxon>Parasphingorhabdus</taxon>
    </lineage>
</organism>
<evidence type="ECO:0000313" key="3">
    <source>
        <dbReference type="Proteomes" id="UP000501600"/>
    </source>
</evidence>
<dbReference type="AlphaFoldDB" id="A0A6H2DLS6"/>
<reference evidence="2 3" key="1">
    <citation type="submission" date="2020-04" db="EMBL/GenBank/DDBJ databases">
        <title>Genome sequence for Sphingorhabdus sp. strain M1.</title>
        <authorList>
            <person name="Park S.-J."/>
        </authorList>
    </citation>
    <scope>NUCLEOTIDE SEQUENCE [LARGE SCALE GENOMIC DNA]</scope>
    <source>
        <strain evidence="2 3">JK6</strain>
    </source>
</reference>
<keyword evidence="1" id="KW-0812">Transmembrane</keyword>
<feature type="transmembrane region" description="Helical" evidence="1">
    <location>
        <begin position="12"/>
        <end position="33"/>
    </location>
</feature>
<proteinExistence type="predicted"/>
<dbReference type="EMBL" id="CP051217">
    <property type="protein sequence ID" value="QJB69340.1"/>
    <property type="molecule type" value="Genomic_DNA"/>
</dbReference>